<dbReference type="SUPFAM" id="SSF89082">
    <property type="entry name" value="Antibiotic binding domain of TipA-like multidrug resistance regulators"/>
    <property type="match status" value="1"/>
</dbReference>
<dbReference type="EMBL" id="CP048268">
    <property type="protein sequence ID" value="QYN52901.1"/>
    <property type="molecule type" value="Genomic_DNA"/>
</dbReference>
<feature type="domain" description="TipAS antibiotic-recognition" evidence="1">
    <location>
        <begin position="4"/>
        <end position="97"/>
    </location>
</feature>
<dbReference type="Gene3D" id="1.10.490.50">
    <property type="entry name" value="Antibiotic binding domain of TipA-like multidrug resistance regulators"/>
    <property type="match status" value="1"/>
</dbReference>
<gene>
    <name evidence="2" type="ORF">GYM71_05490</name>
</gene>
<dbReference type="Pfam" id="PF07739">
    <property type="entry name" value="TipAS"/>
    <property type="match status" value="1"/>
</dbReference>
<dbReference type="InterPro" id="IPR012925">
    <property type="entry name" value="TipAS_dom"/>
</dbReference>
<dbReference type="RefSeq" id="WP_220219730.1">
    <property type="nucleotide sequence ID" value="NZ_CP048268.1"/>
</dbReference>
<dbReference type="InterPro" id="IPR036244">
    <property type="entry name" value="TipA-like_antibiotic-bd"/>
</dbReference>
<evidence type="ECO:0000313" key="2">
    <source>
        <dbReference type="EMBL" id="QYN52901.1"/>
    </source>
</evidence>
<evidence type="ECO:0000313" key="3">
    <source>
        <dbReference type="Proteomes" id="UP000826550"/>
    </source>
</evidence>
<organism evidence="2 3">
    <name type="scientific">Lactobacillus panisapium</name>
    <dbReference type="NCBI Taxonomy" id="2012495"/>
    <lineage>
        <taxon>Bacteria</taxon>
        <taxon>Bacillati</taxon>
        <taxon>Bacillota</taxon>
        <taxon>Bacilli</taxon>
        <taxon>Lactobacillales</taxon>
        <taxon>Lactobacillaceae</taxon>
        <taxon>Lactobacillus</taxon>
    </lineage>
</organism>
<accession>A0ABX8W7S5</accession>
<sequence>MTKSAADFSDENFNRMKTIEADLVRNLQEVVKDPSTESKLSDAIFTDHQNWLKVIMPNYSTEIHLGIVNGYESDERYQSYYDDKAGKGATKILIKIVKDHLQK</sequence>
<proteinExistence type="predicted"/>
<name>A0ABX8W7S5_9LACO</name>
<keyword evidence="3" id="KW-1185">Reference proteome</keyword>
<dbReference type="Proteomes" id="UP000826550">
    <property type="component" value="Chromosome"/>
</dbReference>
<protein>
    <recommendedName>
        <fullName evidence="1">TipAS antibiotic-recognition domain-containing protein</fullName>
    </recommendedName>
</protein>
<reference evidence="2 3" key="1">
    <citation type="submission" date="2020-01" db="EMBL/GenBank/DDBJ databases">
        <title>Vast differences in strain-level diversity in the gut microbiota of two closely related honey bee species.</title>
        <authorList>
            <person name="Ellegaard K.M."/>
            <person name="Suenami S."/>
            <person name="Miyazaki R."/>
            <person name="Engel P."/>
        </authorList>
    </citation>
    <scope>NUCLEOTIDE SEQUENCE [LARGE SCALE GENOMIC DNA]</scope>
    <source>
        <strain evidence="2 3">ESL0416</strain>
    </source>
</reference>
<evidence type="ECO:0000259" key="1">
    <source>
        <dbReference type="Pfam" id="PF07739"/>
    </source>
</evidence>